<evidence type="ECO:0000256" key="9">
    <source>
        <dbReference type="ARBA" id="ARBA00034920"/>
    </source>
</evidence>
<dbReference type="GO" id="GO:0016558">
    <property type="term" value="P:protein import into peroxisome matrix"/>
    <property type="evidence" value="ECO:0007669"/>
    <property type="project" value="TreeGrafter"/>
</dbReference>
<keyword evidence="5" id="KW-0378">Hydrolase</keyword>
<proteinExistence type="inferred from homology"/>
<reference evidence="13" key="1">
    <citation type="submission" date="2021-10" db="EMBL/GenBank/DDBJ databases">
        <title>Tropical sea cucumber genome reveals ecological adaptation and Cuvierian tubules defense mechanism.</title>
        <authorList>
            <person name="Chen T."/>
        </authorList>
    </citation>
    <scope>NUCLEOTIDE SEQUENCE</scope>
    <source>
        <strain evidence="13">Nanhai2018</strain>
        <tissue evidence="13">Muscle</tissue>
    </source>
</reference>
<evidence type="ECO:0000256" key="6">
    <source>
        <dbReference type="ARBA" id="ARBA00022840"/>
    </source>
</evidence>
<comment type="subcellular location">
    <subcellularLocation>
        <location evidence="1">Membrane</location>
    </subcellularLocation>
</comment>
<dbReference type="PANTHER" id="PTHR23077:SF9">
    <property type="entry name" value="PEROXISOMAL ATPASE PEX6"/>
    <property type="match status" value="1"/>
</dbReference>
<comment type="catalytic activity">
    <reaction evidence="10">
        <text>ATP + H2O = ADP + phosphate + H(+)</text>
        <dbReference type="Rhea" id="RHEA:13065"/>
        <dbReference type="ChEBI" id="CHEBI:15377"/>
        <dbReference type="ChEBI" id="CHEBI:15378"/>
        <dbReference type="ChEBI" id="CHEBI:30616"/>
        <dbReference type="ChEBI" id="CHEBI:43474"/>
        <dbReference type="ChEBI" id="CHEBI:456216"/>
    </reaction>
    <physiologicalReaction direction="left-to-right" evidence="10">
        <dbReference type="Rhea" id="RHEA:13066"/>
    </physiologicalReaction>
</comment>
<evidence type="ECO:0000256" key="1">
    <source>
        <dbReference type="ARBA" id="ARBA00004370"/>
    </source>
</evidence>
<dbReference type="InterPro" id="IPR003959">
    <property type="entry name" value="ATPase_AAA_core"/>
</dbReference>
<evidence type="ECO:0000256" key="4">
    <source>
        <dbReference type="ARBA" id="ARBA00022741"/>
    </source>
</evidence>
<keyword evidence="3" id="KW-0962">Peroxisome biogenesis</keyword>
<evidence type="ECO:0000256" key="2">
    <source>
        <dbReference type="ARBA" id="ARBA00006914"/>
    </source>
</evidence>
<dbReference type="PROSITE" id="PS00674">
    <property type="entry name" value="AAA"/>
    <property type="match status" value="1"/>
</dbReference>
<keyword evidence="4" id="KW-0547">Nucleotide-binding</keyword>
<evidence type="ECO:0000313" key="13">
    <source>
        <dbReference type="EMBL" id="KAJ8045368.1"/>
    </source>
</evidence>
<dbReference type="InterPro" id="IPR050168">
    <property type="entry name" value="AAA_ATPase_domain"/>
</dbReference>
<evidence type="ECO:0000256" key="7">
    <source>
        <dbReference type="ARBA" id="ARBA00023136"/>
    </source>
</evidence>
<evidence type="ECO:0000256" key="10">
    <source>
        <dbReference type="ARBA" id="ARBA00048778"/>
    </source>
</evidence>
<dbReference type="OrthoDB" id="2187at2759"/>
<gene>
    <name evidence="13" type="ORF">HOLleu_08368</name>
</gene>
<dbReference type="PANTHER" id="PTHR23077">
    <property type="entry name" value="AAA-FAMILY ATPASE"/>
    <property type="match status" value="1"/>
</dbReference>
<protein>
    <recommendedName>
        <fullName evidence="8">Peroxisomal ATPase PEX6</fullName>
    </recommendedName>
    <alternativeName>
        <fullName evidence="9">Peroxin-6</fullName>
    </alternativeName>
</protein>
<evidence type="ECO:0000259" key="12">
    <source>
        <dbReference type="SMART" id="SM00382"/>
    </source>
</evidence>
<dbReference type="EMBL" id="JAIZAY010000003">
    <property type="protein sequence ID" value="KAJ8045368.1"/>
    <property type="molecule type" value="Genomic_DNA"/>
</dbReference>
<organism evidence="13 14">
    <name type="scientific">Holothuria leucospilota</name>
    <name type="common">Black long sea cucumber</name>
    <name type="synonym">Mertensiothuria leucospilota</name>
    <dbReference type="NCBI Taxonomy" id="206669"/>
    <lineage>
        <taxon>Eukaryota</taxon>
        <taxon>Metazoa</taxon>
        <taxon>Echinodermata</taxon>
        <taxon>Eleutherozoa</taxon>
        <taxon>Echinozoa</taxon>
        <taxon>Holothuroidea</taxon>
        <taxon>Aspidochirotacea</taxon>
        <taxon>Aspidochirotida</taxon>
        <taxon>Holothuriidae</taxon>
        <taxon>Holothuria</taxon>
    </lineage>
</organism>
<comment type="caution">
    <text evidence="13">The sequence shown here is derived from an EMBL/GenBank/DDBJ whole genome shotgun (WGS) entry which is preliminary data.</text>
</comment>
<dbReference type="GO" id="GO:0005524">
    <property type="term" value="F:ATP binding"/>
    <property type="evidence" value="ECO:0007669"/>
    <property type="project" value="UniProtKB-KW"/>
</dbReference>
<feature type="domain" description="AAA+ ATPase" evidence="12">
    <location>
        <begin position="889"/>
        <end position="1027"/>
    </location>
</feature>
<dbReference type="Proteomes" id="UP001152320">
    <property type="component" value="Chromosome 3"/>
</dbReference>
<accession>A0A9Q1CIK3</accession>
<evidence type="ECO:0000256" key="3">
    <source>
        <dbReference type="ARBA" id="ARBA00022593"/>
    </source>
</evidence>
<dbReference type="Pfam" id="PF00004">
    <property type="entry name" value="AAA"/>
    <property type="match status" value="2"/>
</dbReference>
<dbReference type="FunFam" id="1.10.8.60:FF:000039">
    <property type="entry name" value="peroxisome biogenesis factor 6"/>
    <property type="match status" value="1"/>
</dbReference>
<dbReference type="Gene3D" id="1.10.8.60">
    <property type="match status" value="2"/>
</dbReference>
<feature type="region of interest" description="Disordered" evidence="11">
    <location>
        <begin position="328"/>
        <end position="355"/>
    </location>
</feature>
<dbReference type="GO" id="GO:0016887">
    <property type="term" value="F:ATP hydrolysis activity"/>
    <property type="evidence" value="ECO:0007669"/>
    <property type="project" value="InterPro"/>
</dbReference>
<evidence type="ECO:0000256" key="11">
    <source>
        <dbReference type="SAM" id="MobiDB-lite"/>
    </source>
</evidence>
<dbReference type="InterPro" id="IPR027417">
    <property type="entry name" value="P-loop_NTPase"/>
</dbReference>
<evidence type="ECO:0000256" key="5">
    <source>
        <dbReference type="ARBA" id="ARBA00022801"/>
    </source>
</evidence>
<dbReference type="InterPro" id="IPR003960">
    <property type="entry name" value="ATPase_AAA_CS"/>
</dbReference>
<evidence type="ECO:0000256" key="8">
    <source>
        <dbReference type="ARBA" id="ARBA00034811"/>
    </source>
</evidence>
<dbReference type="SMART" id="SM00382">
    <property type="entry name" value="AAA"/>
    <property type="match status" value="2"/>
</dbReference>
<dbReference type="InterPro" id="IPR047533">
    <property type="entry name" value="RecA-like_PEX6_r2"/>
</dbReference>
<evidence type="ECO:0000313" key="14">
    <source>
        <dbReference type="Proteomes" id="UP001152320"/>
    </source>
</evidence>
<dbReference type="GO" id="GO:0005778">
    <property type="term" value="C:peroxisomal membrane"/>
    <property type="evidence" value="ECO:0007669"/>
    <property type="project" value="TreeGrafter"/>
</dbReference>
<dbReference type="FunFam" id="3.40.50.300:FF:000109">
    <property type="entry name" value="Peroxisomal biogenesis factor 6"/>
    <property type="match status" value="1"/>
</dbReference>
<keyword evidence="6" id="KW-0067">ATP-binding</keyword>
<feature type="domain" description="AAA+ ATPase" evidence="12">
    <location>
        <begin position="612"/>
        <end position="749"/>
    </location>
</feature>
<keyword evidence="14" id="KW-1185">Reference proteome</keyword>
<dbReference type="AlphaFoldDB" id="A0A9Q1CIK3"/>
<dbReference type="GO" id="GO:0005829">
    <property type="term" value="C:cytosol"/>
    <property type="evidence" value="ECO:0007669"/>
    <property type="project" value="TreeGrafter"/>
</dbReference>
<dbReference type="InterPro" id="IPR003593">
    <property type="entry name" value="AAA+_ATPase"/>
</dbReference>
<keyword evidence="7" id="KW-0472">Membrane</keyword>
<comment type="similarity">
    <text evidence="2">Belongs to the AAA ATPase family.</text>
</comment>
<dbReference type="CDD" id="cd19527">
    <property type="entry name" value="RecA-like_PEX6_r2"/>
    <property type="match status" value="1"/>
</dbReference>
<dbReference type="Gene3D" id="3.40.50.300">
    <property type="entry name" value="P-loop containing nucleotide triphosphate hydrolases"/>
    <property type="match status" value="2"/>
</dbReference>
<sequence length="1134" mass="124610">MAAYLRGTRSETRAKFARFNFEVDHNPLHLGISKSCSTQFFGDRLSSFTVVSLRLERDKPNKGDTKQPALFVQCLRILEDDLVRRSVTLNQVAELPDVIPLYATDIFHEHYKIPFEEDVFICPVKAFPLTKVVYGAKTKRCYDWAKNRVFSTGLLVSVCQQRVLARLHDSFLAPIIPVLNQDEAYSLQFYQDILTLECEPIVQGVISVNTSVIITDISSSDIDVVPQAPLSRQQNIGEELSFSSLAPNSLPSTSQVTSDEGQNLKFIALKPVLVPKLSTLQKASGLKESICEIGCQIFVSRVALKQLGVPNGSWVVASLSEFLSFDTEPRASSTDGTVREDGSQGDATQGKDGSKISNSLVKRFSSRSHICQVFVHEDTNDKDKLVNSGFHAPFLLTKADLSLRPDEVALSPVMWFNLQTHPAPLIQPDAVMFVRAAKEEELHAIQTVSCETQTPADSFKPPSATAVHLDLIKSPTYPMTSYFDEAIKKYFKVTRLVSEGDVICLITSDFPEYMQNISDGYEFHSPIVYYKITKILPVVPKAISYLANSLHTNVFQSGASSSFIPATADVFLSSRLHPVWRSPLPPGLVRYISEVEDIICPFIQRSPVCDRLAASLLLIGPTGCGKSTVVRAVCRLLNIHCYSVNCYSLLADTSAATEAKIKVAFFKAGISAPCIFFMRNVHALAKDRDGEEEDPRVIDSLRETITTHATSKGHKEWPLVVIATTANVRTVPADLQACFLHHVEMSAPTEFERSQLLQALCEDIPTAFDVNFDHIAKRTAGMVLGDVTALVSHALRAALKRIVTACSVGSDLSITEEHDLCDAGIQIHQSDFDVALDQLQASHADTIGAPKIPNVKWEDVGGLTDVKAEILDTIQLPLQHPELFAAGLRRSGVLLFGPPGTGKTLLAKAVATECSLNFLSVKGPELINMYVGQSEENVREVFTRARSAAPCVIFFDELDSLAPNRGKSGDSGGVMDRVVSQLLAELDGLHKAADVFVIGATNRPDLLDSALLRPGRFDKLLYLGVSEDPASQVKILQALTRKFNLSPDLSLDHIAHQCPRTLTGADLYALCSDAMLCAIKRRIAQLESGETTSQTDVVVEERDFLIALDRLVPSVSDQELQHYQIIQNQISQGI</sequence>
<name>A0A9Q1CIK3_HOLLE</name>
<dbReference type="SUPFAM" id="SSF52540">
    <property type="entry name" value="P-loop containing nucleoside triphosphate hydrolases"/>
    <property type="match status" value="2"/>
</dbReference>